<feature type="domain" description="Outer membrane protein beta-barrel" evidence="11">
    <location>
        <begin position="436"/>
        <end position="800"/>
    </location>
</feature>
<evidence type="ECO:0000259" key="10">
    <source>
        <dbReference type="Pfam" id="PF07715"/>
    </source>
</evidence>
<feature type="signal peptide" evidence="9">
    <location>
        <begin position="1"/>
        <end position="29"/>
    </location>
</feature>
<dbReference type="PANTHER" id="PTHR30069:SF29">
    <property type="entry name" value="HEMOGLOBIN AND HEMOGLOBIN-HAPTOGLOBIN-BINDING PROTEIN 1-RELATED"/>
    <property type="match status" value="1"/>
</dbReference>
<dbReference type="InterPro" id="IPR012910">
    <property type="entry name" value="Plug_dom"/>
</dbReference>
<dbReference type="Gene3D" id="2.40.170.20">
    <property type="entry name" value="TonB-dependent receptor, beta-barrel domain"/>
    <property type="match status" value="1"/>
</dbReference>
<evidence type="ECO:0000259" key="11">
    <source>
        <dbReference type="Pfam" id="PF14905"/>
    </source>
</evidence>
<evidence type="ECO:0000256" key="2">
    <source>
        <dbReference type="ARBA" id="ARBA00022448"/>
    </source>
</evidence>
<evidence type="ECO:0000313" key="13">
    <source>
        <dbReference type="Proteomes" id="UP001176429"/>
    </source>
</evidence>
<comment type="subcellular location">
    <subcellularLocation>
        <location evidence="1">Cell outer membrane</location>
        <topology evidence="1">Multi-pass membrane protein</topology>
    </subcellularLocation>
</comment>
<dbReference type="InterPro" id="IPR036942">
    <property type="entry name" value="Beta-barrel_TonB_sf"/>
</dbReference>
<evidence type="ECO:0000256" key="9">
    <source>
        <dbReference type="SAM" id="SignalP"/>
    </source>
</evidence>
<dbReference type="InterPro" id="IPR013784">
    <property type="entry name" value="Carb-bd-like_fold"/>
</dbReference>
<evidence type="ECO:0000256" key="1">
    <source>
        <dbReference type="ARBA" id="ARBA00004571"/>
    </source>
</evidence>
<keyword evidence="6" id="KW-0472">Membrane</keyword>
<dbReference type="Proteomes" id="UP001176429">
    <property type="component" value="Unassembled WGS sequence"/>
</dbReference>
<keyword evidence="12" id="KW-0675">Receptor</keyword>
<keyword evidence="4" id="KW-0812">Transmembrane</keyword>
<proteinExistence type="predicted"/>
<dbReference type="Gene3D" id="2.60.40.1120">
    <property type="entry name" value="Carboxypeptidase-like, regulatory domain"/>
    <property type="match status" value="1"/>
</dbReference>
<evidence type="ECO:0000256" key="8">
    <source>
        <dbReference type="SAM" id="MobiDB-lite"/>
    </source>
</evidence>
<dbReference type="RefSeq" id="WP_305009145.1">
    <property type="nucleotide sequence ID" value="NZ_JAUQSY010000024.1"/>
</dbReference>
<keyword evidence="5 9" id="KW-0732">Signal</keyword>
<dbReference type="InterPro" id="IPR041700">
    <property type="entry name" value="OMP_b-brl_3"/>
</dbReference>
<dbReference type="EMBL" id="JAUQSY010000024">
    <property type="protein sequence ID" value="MDO7877691.1"/>
    <property type="molecule type" value="Genomic_DNA"/>
</dbReference>
<feature type="region of interest" description="Disordered" evidence="8">
    <location>
        <begin position="282"/>
        <end position="314"/>
    </location>
</feature>
<accession>A0ABT9BM23</accession>
<organism evidence="12 13">
    <name type="scientific">Hymenobacter aranciens</name>
    <dbReference type="NCBI Taxonomy" id="3063996"/>
    <lineage>
        <taxon>Bacteria</taxon>
        <taxon>Pseudomonadati</taxon>
        <taxon>Bacteroidota</taxon>
        <taxon>Cytophagia</taxon>
        <taxon>Cytophagales</taxon>
        <taxon>Hymenobacteraceae</taxon>
        <taxon>Hymenobacter</taxon>
    </lineage>
</organism>
<evidence type="ECO:0000256" key="4">
    <source>
        <dbReference type="ARBA" id="ARBA00022692"/>
    </source>
</evidence>
<dbReference type="Gene3D" id="2.170.130.10">
    <property type="entry name" value="TonB-dependent receptor, plug domain"/>
    <property type="match status" value="1"/>
</dbReference>
<keyword evidence="13" id="KW-1185">Reference proteome</keyword>
<gene>
    <name evidence="12" type="ORF">Q5H93_23345</name>
</gene>
<feature type="domain" description="TonB-dependent receptor plug" evidence="10">
    <location>
        <begin position="157"/>
        <end position="231"/>
    </location>
</feature>
<evidence type="ECO:0000256" key="7">
    <source>
        <dbReference type="ARBA" id="ARBA00023237"/>
    </source>
</evidence>
<keyword evidence="7" id="KW-0998">Cell outer membrane</keyword>
<sequence length="823" mass="88260">MKSTSFIIRAVSGLAFLCALFLVAAAARAQGTGSVRGTLRDAKSGEPVPFSDVVLLRAADSTLVTGVQAAENGSFEATGLALGSYLLRVQDLNYALHRRRFTLTASAPAVQLGTLKMTATTTALGEVVVTGQQATVLESLDKKVINVEKDLGSVGGTAVNVLQNVPSVAVDASGTVSLRGSSNLTILIDGKPANSENSGTGQRLDQLPASRIAQVEVMTNPSARYDAAGAGVINIITKKQVANGTDGQVALVLGTGEKYSPGISLSRRQGAATWKASYDGRDQQFRSRSHSEQTAALPGPGLLRTSQQGTGFERHQNHEASLGLDYTLSPEQTLSLSAAAELERHTELENQNLTQQASEGPLLRQTGRQELNTDVLVLHANADYRRSWAAHPGRELTANAGYVRVAGEVPVTQTLSGAGTLGWKQGQAVQFGVLFAGLDYVHPLADGKSKLETGLKFQHSVNNGSSDMLLPSTTEPTVYTRDAARSVAYDFQELLPAAYATYQRKFNDKWSAQGGLRTEYTNLTGTVRGRQGGVALDYLSFFPSATVARELGKEAGQQKLQLSYARRLNRPSFMQQLPFELYTDPRNYRLGNPGLRAEFSHNLELGHQITLGGGATISTTLFGRFTDNAIQRLRSVDTLASRLSGAGLVTAETYRNFGRTANLGLELTWNQPLTKWWRVAATGSLYRSQVATNGASAANRAALAGTLRLNNNFTLTPKLDVQLTGSFRSNTLTAQGRQLATGGLDVALRQRLFQDRAALTLRVSDALNTQVREFEIDAPGLTARYYDKQETRVGWLGFTWYLGASKPAKRIEAAPQGGGGFGG</sequence>
<evidence type="ECO:0000256" key="6">
    <source>
        <dbReference type="ARBA" id="ARBA00023136"/>
    </source>
</evidence>
<dbReference type="InterPro" id="IPR039426">
    <property type="entry name" value="TonB-dep_rcpt-like"/>
</dbReference>
<feature type="chain" id="PRO_5046116549" evidence="9">
    <location>
        <begin position="30"/>
        <end position="823"/>
    </location>
</feature>
<evidence type="ECO:0000256" key="5">
    <source>
        <dbReference type="ARBA" id="ARBA00022729"/>
    </source>
</evidence>
<evidence type="ECO:0000256" key="3">
    <source>
        <dbReference type="ARBA" id="ARBA00022452"/>
    </source>
</evidence>
<dbReference type="Pfam" id="PF13620">
    <property type="entry name" value="CarboxypepD_reg"/>
    <property type="match status" value="1"/>
</dbReference>
<dbReference type="SUPFAM" id="SSF49452">
    <property type="entry name" value="Starch-binding domain-like"/>
    <property type="match status" value="1"/>
</dbReference>
<name>A0ABT9BM23_9BACT</name>
<reference evidence="12" key="1">
    <citation type="submission" date="2023-07" db="EMBL/GenBank/DDBJ databases">
        <authorList>
            <person name="Kim M.K."/>
        </authorList>
    </citation>
    <scope>NUCLEOTIDE SEQUENCE</scope>
    <source>
        <strain evidence="12">ASUV-10-1</strain>
    </source>
</reference>
<dbReference type="SUPFAM" id="SSF56935">
    <property type="entry name" value="Porins"/>
    <property type="match status" value="1"/>
</dbReference>
<keyword evidence="2" id="KW-0813">Transport</keyword>
<comment type="caution">
    <text evidence="12">The sequence shown here is derived from an EMBL/GenBank/DDBJ whole genome shotgun (WGS) entry which is preliminary data.</text>
</comment>
<protein>
    <submittedName>
        <fullName evidence="12">TonB-dependent receptor</fullName>
    </submittedName>
</protein>
<dbReference type="InterPro" id="IPR037066">
    <property type="entry name" value="Plug_dom_sf"/>
</dbReference>
<dbReference type="Pfam" id="PF07715">
    <property type="entry name" value="Plug"/>
    <property type="match status" value="1"/>
</dbReference>
<feature type="compositionally biased region" description="Basic and acidic residues" evidence="8">
    <location>
        <begin position="282"/>
        <end position="291"/>
    </location>
</feature>
<keyword evidence="3" id="KW-1134">Transmembrane beta strand</keyword>
<evidence type="ECO:0000313" key="12">
    <source>
        <dbReference type="EMBL" id="MDO7877691.1"/>
    </source>
</evidence>
<dbReference type="PANTHER" id="PTHR30069">
    <property type="entry name" value="TONB-DEPENDENT OUTER MEMBRANE RECEPTOR"/>
    <property type="match status" value="1"/>
</dbReference>
<dbReference type="Pfam" id="PF14905">
    <property type="entry name" value="OMP_b-brl_3"/>
    <property type="match status" value="1"/>
</dbReference>